<sequence>MAVDAPDAFSASTPLFIVANAGSGHDAADDTRAAMTKVFTAAGRSHEFVLIEKGGDVVAAAQDAVERARAVRGAVIAAGGDGTISAVAQQAADSGVLFGIVPLGTFNYFARVHGVPQDAAAAARALLTATPQPTQVGCVNNRSFLVNASLGLYPELLEDREAYKQRYGRSRLVALVSGLRSLLREQRQLHLEFGIDGEIRRIKTPTLFVGNNRLQLERVGLDDAAALDDGHLVAVHPRPIGALAMLGLTLRGALGRLGDADQVQSLVFRELEVRPRRWARRRIKVGIDGEIVWMRLPLRFRAKPGALQFLMPAPAARAAVE</sequence>
<dbReference type="GO" id="GO:0016301">
    <property type="term" value="F:kinase activity"/>
    <property type="evidence" value="ECO:0007669"/>
    <property type="project" value="UniProtKB-KW"/>
</dbReference>
<dbReference type="InterPro" id="IPR001206">
    <property type="entry name" value="Diacylglycerol_kinase_cat_dom"/>
</dbReference>
<dbReference type="AlphaFoldDB" id="A0A970B6G6"/>
<dbReference type="PANTHER" id="PTHR12358">
    <property type="entry name" value="SPHINGOSINE KINASE"/>
    <property type="match status" value="1"/>
</dbReference>
<evidence type="ECO:0000259" key="1">
    <source>
        <dbReference type="PROSITE" id="PS50146"/>
    </source>
</evidence>
<evidence type="ECO:0000313" key="2">
    <source>
        <dbReference type="EMBL" id="NKF24457.1"/>
    </source>
</evidence>
<dbReference type="SMART" id="SM00046">
    <property type="entry name" value="DAGKc"/>
    <property type="match status" value="1"/>
</dbReference>
<dbReference type="PROSITE" id="PS50146">
    <property type="entry name" value="DAGK"/>
    <property type="match status" value="1"/>
</dbReference>
<feature type="domain" description="DAGKc" evidence="1">
    <location>
        <begin position="10"/>
        <end position="143"/>
    </location>
</feature>
<comment type="caution">
    <text evidence="2">The sequence shown here is derived from an EMBL/GenBank/DDBJ whole genome shotgun (WGS) entry which is preliminary data.</text>
</comment>
<dbReference type="SUPFAM" id="SSF111331">
    <property type="entry name" value="NAD kinase/diacylglycerol kinase-like"/>
    <property type="match status" value="1"/>
</dbReference>
<reference evidence="2" key="1">
    <citation type="submission" date="2020-03" db="EMBL/GenBank/DDBJ databases">
        <title>Solimonas marina sp. nov., isolated from deep seawater of the Pacific Ocean.</title>
        <authorList>
            <person name="Liu X."/>
            <person name="Lai Q."/>
            <person name="Sun F."/>
            <person name="Gai Y."/>
            <person name="Li G."/>
            <person name="Shao Z."/>
        </authorList>
    </citation>
    <scope>NUCLEOTIDE SEQUENCE</scope>
    <source>
        <strain evidence="2">C16B3</strain>
    </source>
</reference>
<dbReference type="EMBL" id="JAAVXB010000015">
    <property type="protein sequence ID" value="NKF24457.1"/>
    <property type="molecule type" value="Genomic_DNA"/>
</dbReference>
<dbReference type="Proteomes" id="UP000653472">
    <property type="component" value="Unassembled WGS sequence"/>
</dbReference>
<dbReference type="InterPro" id="IPR050187">
    <property type="entry name" value="Lipid_Phosphate_FormReg"/>
</dbReference>
<dbReference type="Gene3D" id="3.40.50.10330">
    <property type="entry name" value="Probable inorganic polyphosphate/atp-NAD kinase, domain 1"/>
    <property type="match status" value="1"/>
</dbReference>
<dbReference type="Gene3D" id="2.60.200.40">
    <property type="match status" value="1"/>
</dbReference>
<dbReference type="InterPro" id="IPR016064">
    <property type="entry name" value="NAD/diacylglycerol_kinase_sf"/>
</dbReference>
<dbReference type="PANTHER" id="PTHR12358:SF54">
    <property type="entry name" value="SPHINGOSINE KINASE RELATED PROTEIN"/>
    <property type="match status" value="1"/>
</dbReference>
<keyword evidence="3" id="KW-1185">Reference proteome</keyword>
<dbReference type="InterPro" id="IPR017438">
    <property type="entry name" value="ATP-NAD_kinase_N"/>
</dbReference>
<name>A0A970B6G6_9GAMM</name>
<gene>
    <name evidence="2" type="ORF">G7Y82_19270</name>
</gene>
<evidence type="ECO:0000313" key="3">
    <source>
        <dbReference type="Proteomes" id="UP000653472"/>
    </source>
</evidence>
<dbReference type="RefSeq" id="WP_168149761.1">
    <property type="nucleotide sequence ID" value="NZ_JAAVXB010000015.1"/>
</dbReference>
<organism evidence="2 3">
    <name type="scientific">Solimonas marina</name>
    <dbReference type="NCBI Taxonomy" id="2714601"/>
    <lineage>
        <taxon>Bacteria</taxon>
        <taxon>Pseudomonadati</taxon>
        <taxon>Pseudomonadota</taxon>
        <taxon>Gammaproteobacteria</taxon>
        <taxon>Nevskiales</taxon>
        <taxon>Nevskiaceae</taxon>
        <taxon>Solimonas</taxon>
    </lineage>
</organism>
<keyword evidence="2" id="KW-0418">Kinase</keyword>
<protein>
    <submittedName>
        <fullName evidence="2">Diacylglycerol kinase</fullName>
    </submittedName>
</protein>
<proteinExistence type="predicted"/>
<dbReference type="Pfam" id="PF00781">
    <property type="entry name" value="DAGK_cat"/>
    <property type="match status" value="1"/>
</dbReference>
<accession>A0A970B6G6</accession>
<keyword evidence="2" id="KW-0808">Transferase</keyword>